<evidence type="ECO:0000259" key="1">
    <source>
        <dbReference type="PROSITE" id="PS50943"/>
    </source>
</evidence>
<dbReference type="PROSITE" id="PS50943">
    <property type="entry name" value="HTH_CROC1"/>
    <property type="match status" value="1"/>
</dbReference>
<reference evidence="2 3" key="1">
    <citation type="submission" date="2016-10" db="EMBL/GenBank/DDBJ databases">
        <authorList>
            <person name="de Groot N.N."/>
        </authorList>
    </citation>
    <scope>NUCLEOTIDE SEQUENCE [LARGE SCALE GENOMIC DNA]</scope>
    <source>
        <strain evidence="2 3">AA1</strain>
    </source>
</reference>
<feature type="domain" description="HTH cro/C1-type" evidence="1">
    <location>
        <begin position="33"/>
        <end position="77"/>
    </location>
</feature>
<name>A0A1G5CHH1_9BACT</name>
<evidence type="ECO:0000313" key="3">
    <source>
        <dbReference type="Proteomes" id="UP000198870"/>
    </source>
</evidence>
<dbReference type="Proteomes" id="UP000198870">
    <property type="component" value="Unassembled WGS sequence"/>
</dbReference>
<keyword evidence="3" id="KW-1185">Reference proteome</keyword>
<proteinExistence type="predicted"/>
<dbReference type="RefSeq" id="WP_092209068.1">
    <property type="nucleotide sequence ID" value="NZ_FMUX01000003.1"/>
</dbReference>
<organism evidence="2 3">
    <name type="scientific">Desulfoluna spongiiphila</name>
    <dbReference type="NCBI Taxonomy" id="419481"/>
    <lineage>
        <taxon>Bacteria</taxon>
        <taxon>Pseudomonadati</taxon>
        <taxon>Thermodesulfobacteriota</taxon>
        <taxon>Desulfobacteria</taxon>
        <taxon>Desulfobacterales</taxon>
        <taxon>Desulfolunaceae</taxon>
        <taxon>Desulfoluna</taxon>
    </lineage>
</organism>
<dbReference type="InterPro" id="IPR010982">
    <property type="entry name" value="Lambda_DNA-bd_dom_sf"/>
</dbReference>
<dbReference type="InterPro" id="IPR001387">
    <property type="entry name" value="Cro/C1-type_HTH"/>
</dbReference>
<gene>
    <name evidence="2" type="ORF">SAMN05216233_10321</name>
</gene>
<dbReference type="Gene3D" id="1.10.260.40">
    <property type="entry name" value="lambda repressor-like DNA-binding domains"/>
    <property type="match status" value="1"/>
</dbReference>
<dbReference type="SUPFAM" id="SSF47413">
    <property type="entry name" value="lambda repressor-like DNA-binding domains"/>
    <property type="match status" value="1"/>
</dbReference>
<sequence length="174" mass="20013">MEHVATLLFMKTSIYDKWLQIFIELLNKEGRGSQARIARVTGKSTKHINDIVKGRRRASLDLQEEIAKIFGLTYEKMLNLGAPQEPNEPFPKYNEVMMLPLEERAWAIARIAAEKHNITGFMSFHGGRDSNEKPELIAKFLKGELTEEGFYNEACSFFEEMEKNIKAQLAKRGF</sequence>
<dbReference type="AlphaFoldDB" id="A0A1G5CHH1"/>
<accession>A0A1G5CHH1</accession>
<evidence type="ECO:0000313" key="2">
    <source>
        <dbReference type="EMBL" id="SCY01768.1"/>
    </source>
</evidence>
<dbReference type="CDD" id="cd00093">
    <property type="entry name" value="HTH_XRE"/>
    <property type="match status" value="1"/>
</dbReference>
<protein>
    <submittedName>
        <fullName evidence="2">Helix-turn-helix</fullName>
    </submittedName>
</protein>
<dbReference type="GO" id="GO:0003677">
    <property type="term" value="F:DNA binding"/>
    <property type="evidence" value="ECO:0007669"/>
    <property type="project" value="InterPro"/>
</dbReference>
<dbReference type="EMBL" id="FMUX01000003">
    <property type="protein sequence ID" value="SCY01768.1"/>
    <property type="molecule type" value="Genomic_DNA"/>
</dbReference>